<dbReference type="EMBL" id="SOZJ01000010">
    <property type="protein sequence ID" value="TGJ62327.1"/>
    <property type="molecule type" value="Genomic_DNA"/>
</dbReference>
<reference evidence="2 3" key="1">
    <citation type="submission" date="2019-03" db="EMBL/GenBank/DDBJ databases">
        <title>Nematode-trapping fungi genome.</title>
        <authorList>
            <person name="Vidal-Diez De Ulzurrun G."/>
        </authorList>
    </citation>
    <scope>NUCLEOTIDE SEQUENCE [LARGE SCALE GENOMIC DNA]</scope>
    <source>
        <strain evidence="2 3">TWF154</strain>
    </source>
</reference>
<protein>
    <submittedName>
        <fullName evidence="2">Uncharacterized protein</fullName>
    </submittedName>
</protein>
<gene>
    <name evidence="2" type="ORF">EYR41_002306</name>
</gene>
<name>A0A8H2HM41_ORBOL</name>
<evidence type="ECO:0000256" key="1">
    <source>
        <dbReference type="SAM" id="MobiDB-lite"/>
    </source>
</evidence>
<accession>A0A8H2HM41</accession>
<evidence type="ECO:0000313" key="2">
    <source>
        <dbReference type="EMBL" id="TGJ62327.1"/>
    </source>
</evidence>
<proteinExistence type="predicted"/>
<sequence length="219" mass="25343">MTKLNFCYHPQTFTTTNYQPTTTLRPTMPQTTTTTPTTATATNPQFPTFHPSKFSWADEVEEWEEAQASQETKATRSPTTRDCGTNPQFPVVEAGKFSWAEEMEEEEEKAPEEESHSSGKVESFPDSKCQYVPPPVLDGVFSAQQREREERTVTMTSLYDWLLVTRPWVGNYPDDTPEEWRRRMKRHWDQRHLFFNPYTGAPIPWLGRKIVWMDGGPVG</sequence>
<organism evidence="2 3">
    <name type="scientific">Orbilia oligospora</name>
    <name type="common">Nematode-trapping fungus</name>
    <name type="synonym">Arthrobotrys oligospora</name>
    <dbReference type="NCBI Taxonomy" id="2813651"/>
    <lineage>
        <taxon>Eukaryota</taxon>
        <taxon>Fungi</taxon>
        <taxon>Dikarya</taxon>
        <taxon>Ascomycota</taxon>
        <taxon>Pezizomycotina</taxon>
        <taxon>Orbiliomycetes</taxon>
        <taxon>Orbiliales</taxon>
        <taxon>Orbiliaceae</taxon>
        <taxon>Orbilia</taxon>
    </lineage>
</organism>
<feature type="compositionally biased region" description="Basic and acidic residues" evidence="1">
    <location>
        <begin position="112"/>
        <end position="125"/>
    </location>
</feature>
<dbReference type="Proteomes" id="UP000297595">
    <property type="component" value="Unassembled WGS sequence"/>
</dbReference>
<feature type="region of interest" description="Disordered" evidence="1">
    <location>
        <begin position="18"/>
        <end position="46"/>
    </location>
</feature>
<dbReference type="AlphaFoldDB" id="A0A8H2HM41"/>
<feature type="region of interest" description="Disordered" evidence="1">
    <location>
        <begin position="62"/>
        <end position="128"/>
    </location>
</feature>
<evidence type="ECO:0000313" key="3">
    <source>
        <dbReference type="Proteomes" id="UP000297595"/>
    </source>
</evidence>
<feature type="compositionally biased region" description="Acidic residues" evidence="1">
    <location>
        <begin position="101"/>
        <end position="111"/>
    </location>
</feature>
<comment type="caution">
    <text evidence="2">The sequence shown here is derived from an EMBL/GenBank/DDBJ whole genome shotgun (WGS) entry which is preliminary data.</text>
</comment>
<feature type="compositionally biased region" description="Polar residues" evidence="1">
    <location>
        <begin position="67"/>
        <end position="88"/>
    </location>
</feature>